<proteinExistence type="predicted"/>
<dbReference type="Proteomes" id="UP001295463">
    <property type="component" value="Chromosome"/>
</dbReference>
<keyword evidence="2" id="KW-1185">Reference proteome</keyword>
<sequence>MRETIMATTGTLLKATDIIAERAALMCRFLKAPFPECYCMNISSKNIQKMLLFCADDYAACSIYRSKDASGEGEQSAPRG</sequence>
<reference evidence="1 2" key="1">
    <citation type="submission" date="2022-03" db="EMBL/GenBank/DDBJ databases">
        <authorList>
            <person name="Koch H."/>
        </authorList>
    </citation>
    <scope>NUCLEOTIDE SEQUENCE [LARGE SCALE GENOMIC DNA]</scope>
    <source>
        <strain evidence="1 2">G1</strain>
    </source>
</reference>
<organism evidence="1 2">
    <name type="scientific">Trichlorobacter ammonificans</name>
    <dbReference type="NCBI Taxonomy" id="2916410"/>
    <lineage>
        <taxon>Bacteria</taxon>
        <taxon>Pseudomonadati</taxon>
        <taxon>Thermodesulfobacteriota</taxon>
        <taxon>Desulfuromonadia</taxon>
        <taxon>Geobacterales</taxon>
        <taxon>Geobacteraceae</taxon>
        <taxon>Trichlorobacter</taxon>
    </lineage>
</organism>
<dbReference type="EMBL" id="OW150024">
    <property type="protein sequence ID" value="CAH2031476.1"/>
    <property type="molecule type" value="Genomic_DNA"/>
</dbReference>
<evidence type="ECO:0000313" key="2">
    <source>
        <dbReference type="Proteomes" id="UP001295463"/>
    </source>
</evidence>
<gene>
    <name evidence="1" type="ORF">GEAMG1_1644</name>
</gene>
<evidence type="ECO:0000313" key="1">
    <source>
        <dbReference type="EMBL" id="CAH2031476.1"/>
    </source>
</evidence>
<protein>
    <submittedName>
        <fullName evidence="1">Uncharacterized protein</fullName>
    </submittedName>
</protein>
<name>A0ABM9D8N9_9BACT</name>
<accession>A0ABM9D8N9</accession>